<keyword evidence="6" id="KW-1185">Reference proteome</keyword>
<protein>
    <submittedName>
        <fullName evidence="5">Sulfatase</fullName>
    </submittedName>
</protein>
<reference evidence="5 6" key="2">
    <citation type="journal article" date="2016" name="Genome Announc.">
        <title>Complete Genome Sequence of a Strain of Azospirillum thiophilum Isolated from a Sulfide Spring.</title>
        <authorList>
            <person name="Fomenkov A."/>
            <person name="Vincze T."/>
            <person name="Grabovich M."/>
            <person name="Anton B.P."/>
            <person name="Dubinina G."/>
            <person name="Orlova M."/>
            <person name="Belousova E."/>
            <person name="Roberts R.J."/>
        </authorList>
    </citation>
    <scope>NUCLEOTIDE SEQUENCE [LARGE SCALE GENOMIC DNA]</scope>
    <source>
        <strain evidence="5 6">BV-S</strain>
    </source>
</reference>
<organism evidence="5 6">
    <name type="scientific">Azospirillum thiophilum</name>
    <dbReference type="NCBI Taxonomy" id="528244"/>
    <lineage>
        <taxon>Bacteria</taxon>
        <taxon>Pseudomonadati</taxon>
        <taxon>Pseudomonadota</taxon>
        <taxon>Alphaproteobacteria</taxon>
        <taxon>Rhodospirillales</taxon>
        <taxon>Azospirillaceae</taxon>
        <taxon>Azospirillum</taxon>
    </lineage>
</organism>
<dbReference type="Pfam" id="PF00884">
    <property type="entry name" value="Sulfatase"/>
    <property type="match status" value="1"/>
</dbReference>
<feature type="region of interest" description="Disordered" evidence="3">
    <location>
        <begin position="250"/>
        <end position="276"/>
    </location>
</feature>
<accession>A0AAC8ZTG0</accession>
<reference evidence="6" key="1">
    <citation type="submission" date="2015-08" db="EMBL/GenBank/DDBJ databases">
        <title>Complete Genome Sequence of Azospirillum thiophilum BV-S.</title>
        <authorList>
            <person name="Fomenkov A."/>
            <person name="Vincze T."/>
            <person name="Grabovich M."/>
            <person name="Dubinina G."/>
            <person name="Orlova M."/>
            <person name="Belousova E."/>
            <person name="Roberts R.J."/>
        </authorList>
    </citation>
    <scope>NUCLEOTIDE SEQUENCE [LARGE SCALE GENOMIC DNA]</scope>
    <source>
        <strain evidence="6">BV-S</strain>
    </source>
</reference>
<dbReference type="PANTHER" id="PTHR42693:SF53">
    <property type="entry name" value="ENDO-4-O-SULFATASE"/>
    <property type="match status" value="1"/>
</dbReference>
<keyword evidence="2" id="KW-0378">Hydrolase</keyword>
<dbReference type="RefSeq" id="WP_045581039.1">
    <property type="nucleotide sequence ID" value="NZ_CP012401.1"/>
</dbReference>
<dbReference type="SUPFAM" id="SSF53649">
    <property type="entry name" value="Alkaline phosphatase-like"/>
    <property type="match status" value="1"/>
</dbReference>
<evidence type="ECO:0000256" key="2">
    <source>
        <dbReference type="ARBA" id="ARBA00022801"/>
    </source>
</evidence>
<evidence type="ECO:0000259" key="4">
    <source>
        <dbReference type="Pfam" id="PF00884"/>
    </source>
</evidence>
<dbReference type="KEGG" id="ati:AL072_06395"/>
<dbReference type="Gene3D" id="3.40.720.10">
    <property type="entry name" value="Alkaline Phosphatase, subunit A"/>
    <property type="match status" value="1"/>
</dbReference>
<dbReference type="AlphaFoldDB" id="A0AAC8ZTG0"/>
<dbReference type="Gene3D" id="3.30.1120.10">
    <property type="match status" value="1"/>
</dbReference>
<sequence>MTEGTATAQPNILMIVVDQYRYPRFSYGPDGGMAEPLKQILGFRGPADVGDNDYARYFPGLTRLRRNAVALHNHTIASSACTPSRAVMFTGQYGTRTGVTQTDGMFKDGNAPHFPWLRADGYPTLGHWMRAIGYSSHYFGKWHVSDPPGHSLDRFGFADWELSYPEPHGAAINNLGIYRDPGFADNACLFLRRRGLAQPYNYGTSADEARIGDGTQATDAAKRPWFAVMSFTNPHDIATYPTVISQALPPTAAQDSSRKSQPVFGPLDVPDQGQASHMPVEGTMTIPLNPQGFPQDCAGTIPTWNEDLSTKPSCQFDAAYKIGLALSAKASHGAVSAGGGNDKEADTGIGEDEWAAAVALALKFSIPFQLSEDPEGYSIRFLQFYAWLHSQVDPQIDRVLQTLEDTGQAENTIVLFVADHGELGAAHNMMLEKWHVAYQEAVHVPMVVRFPQSMRKDGTLRHVDAVTSHADLVPTVLGLTGVGRDVLVEAEAGLSERHSMAPLPGVDLTPVLKAPGTAVTYPDGTEREGVLFITDDEVTQTAAGGERDYHEAYEVYCRTVEAVRNGAFSIKGVPDLAPGPVRQPNHIRCVRTKDAKLVRYFDPSNESRQEWEMYDLARDPNEAINLVQVTGQTPIAREDLENLPPWFDCATVQADADHLAALLAELETRDLAIPEAQVVAA</sequence>
<evidence type="ECO:0000313" key="6">
    <source>
        <dbReference type="Proteomes" id="UP000069935"/>
    </source>
</evidence>
<evidence type="ECO:0000313" key="5">
    <source>
        <dbReference type="EMBL" id="ALG70598.1"/>
    </source>
</evidence>
<evidence type="ECO:0000256" key="3">
    <source>
        <dbReference type="SAM" id="MobiDB-lite"/>
    </source>
</evidence>
<dbReference type="InterPro" id="IPR017850">
    <property type="entry name" value="Alkaline_phosphatase_core_sf"/>
</dbReference>
<comment type="similarity">
    <text evidence="1">Belongs to the sulfatase family.</text>
</comment>
<dbReference type="InterPro" id="IPR050738">
    <property type="entry name" value="Sulfatase"/>
</dbReference>
<feature type="domain" description="Sulfatase N-terminal" evidence="4">
    <location>
        <begin position="10"/>
        <end position="482"/>
    </location>
</feature>
<dbReference type="Proteomes" id="UP000069935">
    <property type="component" value="Chromosome 1"/>
</dbReference>
<dbReference type="EMBL" id="CP012401">
    <property type="protein sequence ID" value="ALG70598.1"/>
    <property type="molecule type" value="Genomic_DNA"/>
</dbReference>
<name>A0AAC8ZTG0_9PROT</name>
<proteinExistence type="inferred from homology"/>
<dbReference type="GO" id="GO:0004065">
    <property type="term" value="F:arylsulfatase activity"/>
    <property type="evidence" value="ECO:0007669"/>
    <property type="project" value="TreeGrafter"/>
</dbReference>
<dbReference type="PANTHER" id="PTHR42693">
    <property type="entry name" value="ARYLSULFATASE FAMILY MEMBER"/>
    <property type="match status" value="1"/>
</dbReference>
<dbReference type="InterPro" id="IPR000917">
    <property type="entry name" value="Sulfatase_N"/>
</dbReference>
<gene>
    <name evidence="5" type="ORF">AL072_06395</name>
</gene>
<evidence type="ECO:0000256" key="1">
    <source>
        <dbReference type="ARBA" id="ARBA00008779"/>
    </source>
</evidence>